<name>A0A093PN83_9PASS</name>
<proteinExistence type="predicted"/>
<dbReference type="PANTHER" id="PTHR33395">
    <property type="entry name" value="TRANSCRIPTASE, PUTATIVE-RELATED-RELATED"/>
    <property type="match status" value="1"/>
</dbReference>
<organism evidence="1 2">
    <name type="scientific">Manacus vitellinus</name>
    <name type="common">golden-collared manakin</name>
    <dbReference type="NCBI Taxonomy" id="328815"/>
    <lineage>
        <taxon>Eukaryota</taxon>
        <taxon>Metazoa</taxon>
        <taxon>Chordata</taxon>
        <taxon>Craniata</taxon>
        <taxon>Vertebrata</taxon>
        <taxon>Euteleostomi</taxon>
        <taxon>Archelosauria</taxon>
        <taxon>Archosauria</taxon>
        <taxon>Dinosauria</taxon>
        <taxon>Saurischia</taxon>
        <taxon>Theropoda</taxon>
        <taxon>Coelurosauria</taxon>
        <taxon>Aves</taxon>
        <taxon>Neognathae</taxon>
        <taxon>Neoaves</taxon>
        <taxon>Telluraves</taxon>
        <taxon>Australaves</taxon>
        <taxon>Passeriformes</taxon>
        <taxon>Pipridae</taxon>
        <taxon>Manacus</taxon>
    </lineage>
</organism>
<dbReference type="OrthoDB" id="10067229at2759"/>
<evidence type="ECO:0000313" key="1">
    <source>
        <dbReference type="EMBL" id="KFW78283.1"/>
    </source>
</evidence>
<protein>
    <recommendedName>
        <fullName evidence="3">RNA-directed DNA polymerase from mobile element jockey</fullName>
    </recommendedName>
</protein>
<gene>
    <name evidence="1" type="ORF">N305_01773</name>
</gene>
<accession>A0A093PN83</accession>
<feature type="non-terminal residue" evidence="1">
    <location>
        <position position="88"/>
    </location>
</feature>
<dbReference type="EMBL" id="KL670090">
    <property type="protein sequence ID" value="KFW78283.1"/>
    <property type="molecule type" value="Genomic_DNA"/>
</dbReference>
<evidence type="ECO:0008006" key="3">
    <source>
        <dbReference type="Google" id="ProtNLM"/>
    </source>
</evidence>
<dbReference type="Proteomes" id="UP000053258">
    <property type="component" value="Unassembled WGS sequence"/>
</dbReference>
<dbReference type="PANTHER" id="PTHR33395:SF22">
    <property type="entry name" value="REVERSE TRANSCRIPTASE DOMAIN-CONTAINING PROTEIN"/>
    <property type="match status" value="1"/>
</dbReference>
<reference evidence="1 2" key="1">
    <citation type="submission" date="2014-06" db="EMBL/GenBank/DDBJ databases">
        <title>Genome evolution of avian class.</title>
        <authorList>
            <person name="Zhang G."/>
            <person name="Li C."/>
        </authorList>
    </citation>
    <scope>NUCLEOTIDE SEQUENCE [LARGE SCALE GENOMIC DNA]</scope>
    <source>
        <strain evidence="1">BGI_N305</strain>
    </source>
</reference>
<sequence>EMVSDLLHHLDMYRSMGLDGIHTRVLREQAEELTKLLYLIYQLPWLIGEVPVDWRSVNVTSIYKKVQKEDPGTYRPVSQTSVAVKVME</sequence>
<dbReference type="GO" id="GO:0031012">
    <property type="term" value="C:extracellular matrix"/>
    <property type="evidence" value="ECO:0007669"/>
    <property type="project" value="TreeGrafter"/>
</dbReference>
<feature type="non-terminal residue" evidence="1">
    <location>
        <position position="1"/>
    </location>
</feature>
<evidence type="ECO:0000313" key="2">
    <source>
        <dbReference type="Proteomes" id="UP000053258"/>
    </source>
</evidence>
<keyword evidence="2" id="KW-1185">Reference proteome</keyword>
<dbReference type="GO" id="GO:0061343">
    <property type="term" value="P:cell adhesion involved in heart morphogenesis"/>
    <property type="evidence" value="ECO:0007669"/>
    <property type="project" value="TreeGrafter"/>
</dbReference>
<dbReference type="AlphaFoldDB" id="A0A093PN83"/>
<dbReference type="GO" id="GO:0007508">
    <property type="term" value="P:larval heart development"/>
    <property type="evidence" value="ECO:0007669"/>
    <property type="project" value="TreeGrafter"/>
</dbReference>